<evidence type="ECO:0000259" key="4">
    <source>
        <dbReference type="PROSITE" id="PS50883"/>
    </source>
</evidence>
<evidence type="ECO:0000256" key="1">
    <source>
        <dbReference type="SAM" id="Coils"/>
    </source>
</evidence>
<dbReference type="PROSITE" id="PS50883">
    <property type="entry name" value="EAL"/>
    <property type="match status" value="1"/>
</dbReference>
<dbReference type="InterPro" id="IPR052155">
    <property type="entry name" value="Biofilm_reg_signaling"/>
</dbReference>
<comment type="caution">
    <text evidence="6">The sequence shown here is derived from an EMBL/GenBank/DDBJ whole genome shotgun (WGS) entry which is preliminary data.</text>
</comment>
<dbReference type="CDD" id="cd01948">
    <property type="entry name" value="EAL"/>
    <property type="match status" value="1"/>
</dbReference>
<dbReference type="Gene3D" id="3.20.20.450">
    <property type="entry name" value="EAL domain"/>
    <property type="match status" value="1"/>
</dbReference>
<dbReference type="SMART" id="SM00267">
    <property type="entry name" value="GGDEF"/>
    <property type="match status" value="1"/>
</dbReference>
<dbReference type="InterPro" id="IPR013655">
    <property type="entry name" value="PAS_fold_3"/>
</dbReference>
<dbReference type="InterPro" id="IPR029787">
    <property type="entry name" value="Nucleotide_cyclase"/>
</dbReference>
<gene>
    <name evidence="6" type="ORF">SDC9_51854</name>
</gene>
<feature type="coiled-coil region" evidence="1">
    <location>
        <begin position="374"/>
        <end position="411"/>
    </location>
</feature>
<dbReference type="SMART" id="SM00052">
    <property type="entry name" value="EAL"/>
    <property type="match status" value="1"/>
</dbReference>
<dbReference type="NCBIfam" id="TIGR00229">
    <property type="entry name" value="sensory_box"/>
    <property type="match status" value="1"/>
</dbReference>
<feature type="domain" description="PAC" evidence="3">
    <location>
        <begin position="484"/>
        <end position="536"/>
    </location>
</feature>
<keyword evidence="2" id="KW-0812">Transmembrane</keyword>
<dbReference type="InterPro" id="IPR000700">
    <property type="entry name" value="PAS-assoc_C"/>
</dbReference>
<feature type="domain" description="EAL" evidence="4">
    <location>
        <begin position="710"/>
        <end position="961"/>
    </location>
</feature>
<dbReference type="InterPro" id="IPR001610">
    <property type="entry name" value="PAC"/>
</dbReference>
<dbReference type="AlphaFoldDB" id="A0A644WU13"/>
<evidence type="ECO:0008006" key="7">
    <source>
        <dbReference type="Google" id="ProtNLM"/>
    </source>
</evidence>
<dbReference type="EMBL" id="VSSQ01001144">
    <property type="protein sequence ID" value="MPM05564.1"/>
    <property type="molecule type" value="Genomic_DNA"/>
</dbReference>
<dbReference type="SUPFAM" id="SSF141868">
    <property type="entry name" value="EAL domain-like"/>
    <property type="match status" value="1"/>
</dbReference>
<protein>
    <recommendedName>
        <fullName evidence="7">EAL domain-containing protein</fullName>
    </recommendedName>
</protein>
<proteinExistence type="predicted"/>
<name>A0A644WU13_9ZZZZ</name>
<dbReference type="PROSITE" id="PS50887">
    <property type="entry name" value="GGDEF"/>
    <property type="match status" value="1"/>
</dbReference>
<sequence>MEEKLKKGIIIFIIFLSAFFYFKMTVRADSHKKILILNSYSEELQWVKDIQEGIEDVLQYKNEVFLYYEYMDLKNNNGDMYIDMLYDFYKEKYKNTKFEMIICTDNDALEFMVKYGEDLFGKTPVIFCGVNNFTKDILKGKTNYTGIVEEINVKETILSMMYLQKDIKNVVVVYDNNTTGKINEELVRNSIVDLEHDINFYFYKDMQLKELLDEIYILDNNTTAILVIGQFKTDDGKYIPYEKNKNFISQFNVPIYVCWDFLLNEEVMGGKVIRGYDQGQSAADMAIKILDGQKIEDIQIKEEDISEFIFNYNALIKYGINIEELPSDYKIINKPFSLYDSYKMQIHIIIGVIIFLLILIGILIANIKRRIITEKELNRNYDELNVVYEELAAIEESLEMQYNEVQASEERYKLAVDGSNDIIWEYDFITKEHYISDKFEDLFGYKLTYNENLMVTFKKLIIEEDLDRVTTLFDEHLNRKSEYFKVECRVKNNFNEIKWVLIRGKALINDKNTPIKMSGSITDITDRKNIEEKNKFLAFYDQLTGLPNKQMFLDKVDDALLVNLQEGYKGVVFLVDIDNFKSINDTLGHDYGDEVLKYISKMFLNTLNTDEFICKLDADEFLILRLGVKSREDIDKFALNILDLFKKPISVKEKNIFITVSIGISIFLKDAFTKNELLMNSDIAKYKAKEKGNNRYLFYNEDMSKEIIRKSQLIDGLRRAIDKSEFKLLYQPQVNLSDGRVENAEVLLRWNSDEFGNVSPGEFIPLAEQTELIISIGKWVLMNTCTQSKKWIDMGLYPITIAVNVSVAQLHQDDFLYELKNILERTKLPAECLEIEITESIVMSNIEENLKILNKIKDIGAKIALDDFGTGYSSLSYLRVLPINKLKLDKSFIDNIHLSSHDRTIVKCIISLAHEMNIIVVAEGVELKEQFDILKEMGCDKVQGYYFSKPISCDEFQLLIK</sequence>
<dbReference type="Pfam" id="PF00563">
    <property type="entry name" value="EAL"/>
    <property type="match status" value="1"/>
</dbReference>
<dbReference type="SUPFAM" id="SSF55073">
    <property type="entry name" value="Nucleotide cyclase"/>
    <property type="match status" value="1"/>
</dbReference>
<dbReference type="CDD" id="cd01949">
    <property type="entry name" value="GGDEF"/>
    <property type="match status" value="1"/>
</dbReference>
<evidence type="ECO:0000313" key="6">
    <source>
        <dbReference type="EMBL" id="MPM05564.1"/>
    </source>
</evidence>
<evidence type="ECO:0000259" key="5">
    <source>
        <dbReference type="PROSITE" id="PS50887"/>
    </source>
</evidence>
<feature type="domain" description="GGDEF" evidence="5">
    <location>
        <begin position="568"/>
        <end position="701"/>
    </location>
</feature>
<dbReference type="InterPro" id="IPR035919">
    <property type="entry name" value="EAL_sf"/>
</dbReference>
<feature type="transmembrane region" description="Helical" evidence="2">
    <location>
        <begin position="344"/>
        <end position="365"/>
    </location>
</feature>
<dbReference type="InterPro" id="IPR001633">
    <property type="entry name" value="EAL_dom"/>
</dbReference>
<keyword evidence="2" id="KW-1133">Transmembrane helix</keyword>
<dbReference type="InterPro" id="IPR007487">
    <property type="entry name" value="ABC_transpt-TYRBP-like"/>
</dbReference>
<reference evidence="6" key="1">
    <citation type="submission" date="2019-08" db="EMBL/GenBank/DDBJ databases">
        <authorList>
            <person name="Kucharzyk K."/>
            <person name="Murdoch R.W."/>
            <person name="Higgins S."/>
            <person name="Loffler F."/>
        </authorList>
    </citation>
    <scope>NUCLEOTIDE SEQUENCE</scope>
</reference>
<dbReference type="InterPro" id="IPR035965">
    <property type="entry name" value="PAS-like_dom_sf"/>
</dbReference>
<dbReference type="InterPro" id="IPR000160">
    <property type="entry name" value="GGDEF_dom"/>
</dbReference>
<dbReference type="PANTHER" id="PTHR44757">
    <property type="entry name" value="DIGUANYLATE CYCLASE DGCP"/>
    <property type="match status" value="1"/>
</dbReference>
<dbReference type="Gene3D" id="3.30.70.270">
    <property type="match status" value="1"/>
</dbReference>
<dbReference type="Pfam" id="PF08447">
    <property type="entry name" value="PAS_3"/>
    <property type="match status" value="1"/>
</dbReference>
<dbReference type="NCBIfam" id="TIGR00254">
    <property type="entry name" value="GGDEF"/>
    <property type="match status" value="1"/>
</dbReference>
<dbReference type="Gene3D" id="3.40.50.2300">
    <property type="match status" value="2"/>
</dbReference>
<accession>A0A644WU13</accession>
<evidence type="ECO:0000259" key="3">
    <source>
        <dbReference type="PROSITE" id="PS50113"/>
    </source>
</evidence>
<dbReference type="Gene3D" id="3.30.450.20">
    <property type="entry name" value="PAS domain"/>
    <property type="match status" value="1"/>
</dbReference>
<dbReference type="PROSITE" id="PS50113">
    <property type="entry name" value="PAC"/>
    <property type="match status" value="1"/>
</dbReference>
<dbReference type="Pfam" id="PF04392">
    <property type="entry name" value="ABC_sub_bind"/>
    <property type="match status" value="1"/>
</dbReference>
<dbReference type="CDD" id="cd00130">
    <property type="entry name" value="PAS"/>
    <property type="match status" value="1"/>
</dbReference>
<dbReference type="InterPro" id="IPR000014">
    <property type="entry name" value="PAS"/>
</dbReference>
<organism evidence="6">
    <name type="scientific">bioreactor metagenome</name>
    <dbReference type="NCBI Taxonomy" id="1076179"/>
    <lineage>
        <taxon>unclassified sequences</taxon>
        <taxon>metagenomes</taxon>
        <taxon>ecological metagenomes</taxon>
    </lineage>
</organism>
<dbReference type="SMART" id="SM00086">
    <property type="entry name" value="PAC"/>
    <property type="match status" value="1"/>
</dbReference>
<dbReference type="SUPFAM" id="SSF55785">
    <property type="entry name" value="PYP-like sensor domain (PAS domain)"/>
    <property type="match status" value="1"/>
</dbReference>
<dbReference type="SMART" id="SM00091">
    <property type="entry name" value="PAS"/>
    <property type="match status" value="1"/>
</dbReference>
<keyword evidence="2" id="KW-0472">Membrane</keyword>
<dbReference type="Pfam" id="PF00990">
    <property type="entry name" value="GGDEF"/>
    <property type="match status" value="1"/>
</dbReference>
<dbReference type="InterPro" id="IPR043128">
    <property type="entry name" value="Rev_trsase/Diguanyl_cyclase"/>
</dbReference>
<evidence type="ECO:0000256" key="2">
    <source>
        <dbReference type="SAM" id="Phobius"/>
    </source>
</evidence>
<dbReference type="PANTHER" id="PTHR44757:SF2">
    <property type="entry name" value="BIOFILM ARCHITECTURE MAINTENANCE PROTEIN MBAA"/>
    <property type="match status" value="1"/>
</dbReference>
<keyword evidence="1" id="KW-0175">Coiled coil</keyword>